<comment type="caution">
    <text evidence="1">The sequence shown here is derived from an EMBL/GenBank/DDBJ whole genome shotgun (WGS) entry which is preliminary data.</text>
</comment>
<organism evidence="1 2">
    <name type="scientific">Xanthomarina spongicola</name>
    <dbReference type="NCBI Taxonomy" id="570520"/>
    <lineage>
        <taxon>Bacteria</taxon>
        <taxon>Pseudomonadati</taxon>
        <taxon>Bacteroidota</taxon>
        <taxon>Flavobacteriia</taxon>
        <taxon>Flavobacteriales</taxon>
        <taxon>Flavobacteriaceae</taxon>
        <taxon>Xanthomarina</taxon>
    </lineage>
</organism>
<dbReference type="Proteomes" id="UP000245430">
    <property type="component" value="Unassembled WGS sequence"/>
</dbReference>
<sequence>MDAENYMKASNIRSYIKAFENKINRTNNLNNSINKDYIEWAHKKANEMDPINNIIEE</sequence>
<proteinExistence type="predicted"/>
<dbReference type="AlphaFoldDB" id="A0A316DNX7"/>
<gene>
    <name evidence="1" type="ORF">LX78_00994</name>
</gene>
<evidence type="ECO:0000313" key="1">
    <source>
        <dbReference type="EMBL" id="PWK19645.1"/>
    </source>
</evidence>
<name>A0A316DNX7_9FLAO</name>
<keyword evidence="2" id="KW-1185">Reference proteome</keyword>
<dbReference type="EMBL" id="QGGP01000002">
    <property type="protein sequence ID" value="PWK19645.1"/>
    <property type="molecule type" value="Genomic_DNA"/>
</dbReference>
<reference evidence="1 2" key="1">
    <citation type="submission" date="2018-05" db="EMBL/GenBank/DDBJ databases">
        <title>Genomic Encyclopedia of Archaeal and Bacterial Type Strains, Phase II (KMG-II): from individual species to whole genera.</title>
        <authorList>
            <person name="Goeker M."/>
        </authorList>
    </citation>
    <scope>NUCLEOTIDE SEQUENCE [LARGE SCALE GENOMIC DNA]</scope>
    <source>
        <strain evidence="1 2">DSM 22637</strain>
    </source>
</reference>
<evidence type="ECO:0000313" key="2">
    <source>
        <dbReference type="Proteomes" id="UP000245430"/>
    </source>
</evidence>
<protein>
    <submittedName>
        <fullName evidence="1">Uncharacterized protein</fullName>
    </submittedName>
</protein>
<accession>A0A316DNX7</accession>